<dbReference type="InterPro" id="IPR035965">
    <property type="entry name" value="PAS-like_dom_sf"/>
</dbReference>
<feature type="compositionally biased region" description="Pro residues" evidence="2">
    <location>
        <begin position="11"/>
        <end position="21"/>
    </location>
</feature>
<feature type="non-terminal residue" evidence="4">
    <location>
        <position position="1"/>
    </location>
</feature>
<dbReference type="EMBL" id="JAHESE010000007">
    <property type="protein sequence ID" value="MBT1708632.1"/>
    <property type="molecule type" value="Genomic_DNA"/>
</dbReference>
<name>A0AAP2DYY7_9BACT</name>
<dbReference type="CDD" id="cd00130">
    <property type="entry name" value="PAS"/>
    <property type="match status" value="1"/>
</dbReference>
<dbReference type="NCBIfam" id="TIGR00229">
    <property type="entry name" value="sensory_box"/>
    <property type="match status" value="1"/>
</dbReference>
<evidence type="ECO:0000256" key="1">
    <source>
        <dbReference type="SAM" id="Coils"/>
    </source>
</evidence>
<organism evidence="4 5">
    <name type="scientific">Dawidia cretensis</name>
    <dbReference type="NCBI Taxonomy" id="2782350"/>
    <lineage>
        <taxon>Bacteria</taxon>
        <taxon>Pseudomonadati</taxon>
        <taxon>Bacteroidota</taxon>
        <taxon>Cytophagia</taxon>
        <taxon>Cytophagales</taxon>
        <taxon>Chryseotaleaceae</taxon>
        <taxon>Dawidia</taxon>
    </lineage>
</organism>
<protein>
    <submittedName>
        <fullName evidence="4">PAS domain S-box protein</fullName>
    </submittedName>
</protein>
<gene>
    <name evidence="4" type="ORF">KK062_10375</name>
</gene>
<reference evidence="4 5" key="1">
    <citation type="submission" date="2021-05" db="EMBL/GenBank/DDBJ databases">
        <title>A Polyphasic approach of four new species of the genus Ohtaekwangia: Ohtaekwangia histidinii sp. nov., Ohtaekwangia cretensis sp. nov., Ohtaekwangia indiensis sp. nov., Ohtaekwangia reichenbachii sp. nov. from diverse environment.</title>
        <authorList>
            <person name="Octaviana S."/>
        </authorList>
    </citation>
    <scope>NUCLEOTIDE SEQUENCE [LARGE SCALE GENOMIC DNA]</scope>
    <source>
        <strain evidence="4 5">PWU5</strain>
    </source>
</reference>
<dbReference type="RefSeq" id="WP_254084221.1">
    <property type="nucleotide sequence ID" value="NZ_JAHESE010000007.1"/>
</dbReference>
<feature type="region of interest" description="Disordered" evidence="2">
    <location>
        <begin position="1"/>
        <end position="52"/>
    </location>
</feature>
<dbReference type="InterPro" id="IPR029016">
    <property type="entry name" value="GAF-like_dom_sf"/>
</dbReference>
<dbReference type="PROSITE" id="PS50112">
    <property type="entry name" value="PAS"/>
    <property type="match status" value="1"/>
</dbReference>
<dbReference type="InterPro" id="IPR000014">
    <property type="entry name" value="PAS"/>
</dbReference>
<evidence type="ECO:0000256" key="2">
    <source>
        <dbReference type="SAM" id="MobiDB-lite"/>
    </source>
</evidence>
<dbReference type="SUPFAM" id="SSF55785">
    <property type="entry name" value="PYP-like sensor domain (PAS domain)"/>
    <property type="match status" value="1"/>
</dbReference>
<comment type="caution">
    <text evidence="4">The sequence shown here is derived from an EMBL/GenBank/DDBJ whole genome shotgun (WGS) entry which is preliminary data.</text>
</comment>
<feature type="domain" description="PAS" evidence="3">
    <location>
        <begin position="193"/>
        <end position="219"/>
    </location>
</feature>
<evidence type="ECO:0000313" key="5">
    <source>
        <dbReference type="Proteomes" id="UP001319080"/>
    </source>
</evidence>
<dbReference type="Gene3D" id="3.30.450.20">
    <property type="entry name" value="PAS domain"/>
    <property type="match status" value="1"/>
</dbReference>
<keyword evidence="1" id="KW-0175">Coiled coil</keyword>
<feature type="coiled-coil region" evidence="1">
    <location>
        <begin position="131"/>
        <end position="175"/>
    </location>
</feature>
<evidence type="ECO:0000313" key="4">
    <source>
        <dbReference type="EMBL" id="MBT1708632.1"/>
    </source>
</evidence>
<accession>A0AAP2DYY7</accession>
<dbReference type="SUPFAM" id="SSF55781">
    <property type="entry name" value="GAF domain-like"/>
    <property type="match status" value="1"/>
</dbReference>
<dbReference type="InterPro" id="IPR003018">
    <property type="entry name" value="GAF"/>
</dbReference>
<evidence type="ECO:0000259" key="3">
    <source>
        <dbReference type="PROSITE" id="PS50112"/>
    </source>
</evidence>
<sequence length="289" mass="32713">NQHIREAHQDVPPPPPAPPPASTCRGRGEVHTRQKKSRTHPMPRGAGRAGQAWQEGDTVYLTEVPQNYVRIVSGLGDANPTAVVIVPLKVNDQIFGVVEIASFGEFKDFEIEFVQKIAESIASTISSVKVNARTQRLLEESQEMTEQMRAQEEEMRQNMEELQATQEEMQRSQGETESTLNAIHSSLAVSEYNPDGTIVKTNSNFLELFGYTQDEVLGEHHRVLASKEEKNSEEYRQFWRDLANGYPKKGLFKRQNRKGELINVRSAFSPIKNRSGEVVKIMEIAYEMK</sequence>
<dbReference type="Pfam" id="PF13426">
    <property type="entry name" value="PAS_9"/>
    <property type="match status" value="1"/>
</dbReference>
<dbReference type="Proteomes" id="UP001319080">
    <property type="component" value="Unassembled WGS sequence"/>
</dbReference>
<dbReference type="AlphaFoldDB" id="A0AAP2DYY7"/>
<dbReference type="Pfam" id="PF13185">
    <property type="entry name" value="GAF_2"/>
    <property type="match status" value="1"/>
</dbReference>
<proteinExistence type="predicted"/>
<keyword evidence="5" id="KW-1185">Reference proteome</keyword>
<dbReference type="Gene3D" id="3.30.450.40">
    <property type="match status" value="1"/>
</dbReference>